<evidence type="ECO:0000313" key="2">
    <source>
        <dbReference type="Proteomes" id="UP001165064"/>
    </source>
</evidence>
<sequence length="185" mass="20106">MAIQLAKKVYGAKRVIGITSSARQVEFVEKIGADVGLNYHDEKFAQLLDDAVGEQGTSFYFDCVGGWILDSVLGTMATNGKVLACGSIAGYNDRSKAVVNNWGIITTRRLNVKGFIVLDYFGKAKEFAGVVGKAYQEGKIAFEEGENVSVVDCSGEKFGDVPKTWRLLFDDDKPSGKLITFVSNL</sequence>
<proteinExistence type="predicted"/>
<reference evidence="1" key="1">
    <citation type="submission" date="2023-04" db="EMBL/GenBank/DDBJ databases">
        <title>Ambrosiozyma monospora NBRC 10751.</title>
        <authorList>
            <person name="Ichikawa N."/>
            <person name="Sato H."/>
            <person name="Tonouchi N."/>
        </authorList>
    </citation>
    <scope>NUCLEOTIDE SEQUENCE</scope>
    <source>
        <strain evidence="1">NBRC 10751</strain>
    </source>
</reference>
<keyword evidence="2" id="KW-1185">Reference proteome</keyword>
<comment type="caution">
    <text evidence="1">The sequence shown here is derived from an EMBL/GenBank/DDBJ whole genome shotgun (WGS) entry which is preliminary data.</text>
</comment>
<dbReference type="EMBL" id="BSXS01010187">
    <property type="protein sequence ID" value="GME97640.1"/>
    <property type="molecule type" value="Genomic_DNA"/>
</dbReference>
<accession>A0ACB5TY84</accession>
<gene>
    <name evidence="1" type="ORF">Amon02_001029300</name>
</gene>
<evidence type="ECO:0000313" key="1">
    <source>
        <dbReference type="EMBL" id="GME97640.1"/>
    </source>
</evidence>
<name>A0ACB5TY84_AMBMO</name>
<protein>
    <submittedName>
        <fullName evidence="1">Unnamed protein product</fullName>
    </submittedName>
</protein>
<dbReference type="Proteomes" id="UP001165064">
    <property type="component" value="Unassembled WGS sequence"/>
</dbReference>
<organism evidence="1 2">
    <name type="scientific">Ambrosiozyma monospora</name>
    <name type="common">Yeast</name>
    <name type="synonym">Endomycopsis monosporus</name>
    <dbReference type="NCBI Taxonomy" id="43982"/>
    <lineage>
        <taxon>Eukaryota</taxon>
        <taxon>Fungi</taxon>
        <taxon>Dikarya</taxon>
        <taxon>Ascomycota</taxon>
        <taxon>Saccharomycotina</taxon>
        <taxon>Pichiomycetes</taxon>
        <taxon>Pichiales</taxon>
        <taxon>Pichiaceae</taxon>
        <taxon>Ambrosiozyma</taxon>
    </lineage>
</organism>